<dbReference type="RefSeq" id="YP_007354736.1">
    <property type="nucleotide sequence ID" value="NC_020104.1"/>
</dbReference>
<proteinExistence type="predicted"/>
<evidence type="ECO:0008006" key="3">
    <source>
        <dbReference type="Google" id="ProtNLM"/>
    </source>
</evidence>
<evidence type="ECO:0000313" key="2">
    <source>
        <dbReference type="Proteomes" id="UP000201640"/>
    </source>
</evidence>
<organism evidence="1 2">
    <name type="scientific">Acanthamoeba polyphaga moumouvirus</name>
    <dbReference type="NCBI Taxonomy" id="1269028"/>
    <lineage>
        <taxon>Viruses</taxon>
        <taxon>Varidnaviria</taxon>
        <taxon>Bamfordvirae</taxon>
        <taxon>Nucleocytoviricota</taxon>
        <taxon>Megaviricetes</taxon>
        <taxon>Imitervirales</taxon>
        <taxon>Mimiviridae</taxon>
        <taxon>Megamimivirinae</taxon>
        <taxon>Moumouvirus</taxon>
    </lineage>
</organism>
<evidence type="ECO:0000313" key="1">
    <source>
        <dbReference type="EMBL" id="AGC02300.1"/>
    </source>
</evidence>
<sequence>MNVLCDDIWLIIILLINDKDKTNLFSTCKYLRYFRDKIYYTDIHDYRRVLYLPFYNKFKLLCYTAETAIIPNGIKYLTISNNFRGNLKSIPLSVEVITIDYSIHNRFEPFLKRTNIKVNILNKPSKRYINRFLFGPMDVFENPNGPKIGLIKSSTFTRYGPHNDFDFFSGDIISRPFKKGNIYNKPIDCGVVMAIHPSGFNTEDGLILKNYSSSYDDLIDEIYQKYNTKKYSEKNLYESIIKSFITPDPSSKKTPLKKLLKKYNKKDKIYHPHNNKVYKNNKYNQKFIPRHK</sequence>
<dbReference type="GeneID" id="14445863"/>
<name>L7RGQ1_9VIRU</name>
<protein>
    <recommendedName>
        <fullName evidence="3">F-box and FNIP repeat-containing protein</fullName>
    </recommendedName>
</protein>
<dbReference type="KEGG" id="vg:14445863"/>
<dbReference type="EMBL" id="JX962719">
    <property type="protein sequence ID" value="AGC02300.1"/>
    <property type="molecule type" value="Genomic_DNA"/>
</dbReference>
<gene>
    <name evidence="1" type="ORF">Moumou_00782</name>
</gene>
<reference evidence="1 2" key="1">
    <citation type="journal article" date="2012" name="Genome Biol. Evol.">
        <title>Related Giant Viruses in Distant Locations and Different Habitats: Acanthamoeba polyphaga moumouvirus Represents a Third Lineage of the Mimiviridae That Is Close to the Megavirus Lineage.</title>
        <authorList>
            <person name="Yoosuf N."/>
            <person name="Yutin N."/>
            <person name="Colson P."/>
            <person name="Shabalina S.A."/>
            <person name="Pagnier I."/>
            <person name="Robert C."/>
            <person name="Azza S."/>
            <person name="Klose T."/>
            <person name="Wong J."/>
            <person name="Rossmann M.G."/>
            <person name="La Scola B."/>
            <person name="Raoult D."/>
            <person name="Koonin E.V."/>
        </authorList>
    </citation>
    <scope>NUCLEOTIDE SEQUENCE [LARGE SCALE GENOMIC DNA]</scope>
    <source>
        <strain evidence="1 2">M10A</strain>
    </source>
</reference>
<accession>L7RGQ1</accession>
<keyword evidence="2" id="KW-1185">Reference proteome</keyword>
<dbReference type="Proteomes" id="UP000201640">
    <property type="component" value="Segment"/>
</dbReference>